<dbReference type="Proteomes" id="UP001244341">
    <property type="component" value="Chromosome 7b"/>
</dbReference>
<protein>
    <recommendedName>
        <fullName evidence="1">Staygreen protein domain-containing protein</fullName>
    </recommendedName>
</protein>
<dbReference type="Pfam" id="PF12638">
    <property type="entry name" value="Staygreen"/>
    <property type="match status" value="1"/>
</dbReference>
<proteinExistence type="predicted"/>
<feature type="domain" description="Staygreen protein" evidence="1">
    <location>
        <begin position="1"/>
        <end position="49"/>
    </location>
</feature>
<sequence>MTLVLDTFAYADKEFLQAFPDLMRAKVYVHFQSDVQDLDLREYWGVLGDRRSWRRMPRGVLARLKLLLFGFPAVRSS</sequence>
<gene>
    <name evidence="2" type="ORF">OEZ85_013158</name>
</gene>
<evidence type="ECO:0000313" key="3">
    <source>
        <dbReference type="Proteomes" id="UP001244341"/>
    </source>
</evidence>
<keyword evidence="3" id="KW-1185">Reference proteome</keyword>
<dbReference type="InterPro" id="IPR024438">
    <property type="entry name" value="Staygreen"/>
</dbReference>
<evidence type="ECO:0000259" key="1">
    <source>
        <dbReference type="Pfam" id="PF12638"/>
    </source>
</evidence>
<organism evidence="2 3">
    <name type="scientific">Tetradesmus obliquus</name>
    <name type="common">Green alga</name>
    <name type="synonym">Acutodesmus obliquus</name>
    <dbReference type="NCBI Taxonomy" id="3088"/>
    <lineage>
        <taxon>Eukaryota</taxon>
        <taxon>Viridiplantae</taxon>
        <taxon>Chlorophyta</taxon>
        <taxon>core chlorophytes</taxon>
        <taxon>Chlorophyceae</taxon>
        <taxon>CS clade</taxon>
        <taxon>Sphaeropleales</taxon>
        <taxon>Scenedesmaceae</taxon>
        <taxon>Tetradesmus</taxon>
    </lineage>
</organism>
<dbReference type="EMBL" id="CP126214">
    <property type="protein sequence ID" value="WIA16475.1"/>
    <property type="molecule type" value="Genomic_DNA"/>
</dbReference>
<evidence type="ECO:0000313" key="2">
    <source>
        <dbReference type="EMBL" id="WIA16475.1"/>
    </source>
</evidence>
<reference evidence="2 3" key="1">
    <citation type="submission" date="2023-05" db="EMBL/GenBank/DDBJ databases">
        <title>A 100% complete, gapless, phased diploid assembly of the Scenedesmus obliquus UTEX 3031 genome.</title>
        <authorList>
            <person name="Biondi T.C."/>
            <person name="Hanschen E.R."/>
            <person name="Kwon T."/>
            <person name="Eng W."/>
            <person name="Kruse C.P.S."/>
            <person name="Koehler S.I."/>
            <person name="Kunde Y."/>
            <person name="Gleasner C.D."/>
            <person name="You Mak K.T."/>
            <person name="Polle J."/>
            <person name="Hovde B.T."/>
            <person name="Starkenburg S.R."/>
        </authorList>
    </citation>
    <scope>NUCLEOTIDE SEQUENCE [LARGE SCALE GENOMIC DNA]</scope>
    <source>
        <strain evidence="2 3">DOE0152z</strain>
    </source>
</reference>
<name>A0ABY8U5I4_TETOB</name>
<accession>A0ABY8U5I4</accession>